<proteinExistence type="predicted"/>
<keyword evidence="1" id="KW-0496">Mitochondrion</keyword>
<name>A0A101M184_PICGL</name>
<evidence type="ECO:0000313" key="1">
    <source>
        <dbReference type="EMBL" id="KUM49174.1"/>
    </source>
</evidence>
<accession>A0A101M184</accession>
<reference evidence="1" key="1">
    <citation type="journal article" date="2015" name="Genome Biol. Evol.">
        <title>Organellar Genomes of White Spruce (Picea glauca): Assembly and Annotation.</title>
        <authorList>
            <person name="Jackman S.D."/>
            <person name="Warren R.L."/>
            <person name="Gibb E.A."/>
            <person name="Vandervalk B.P."/>
            <person name="Mohamadi H."/>
            <person name="Chu J."/>
            <person name="Raymond A."/>
            <person name="Pleasance S."/>
            <person name="Coope R."/>
            <person name="Wildung M.R."/>
            <person name="Ritland C.E."/>
            <person name="Bousquet J."/>
            <person name="Jones S.J."/>
            <person name="Bohlmann J."/>
            <person name="Birol I."/>
        </authorList>
    </citation>
    <scope>NUCLEOTIDE SEQUENCE [LARGE SCALE GENOMIC DNA]</scope>
    <source>
        <tissue evidence="1">Flushing bud</tissue>
    </source>
</reference>
<dbReference type="EMBL" id="LKAM01000003">
    <property type="protein sequence ID" value="KUM49174.1"/>
    <property type="molecule type" value="Genomic_DNA"/>
</dbReference>
<dbReference type="AlphaFoldDB" id="A0A101M184"/>
<geneLocation type="mitochondrion" evidence="1"/>
<organism evidence="1">
    <name type="scientific">Picea glauca</name>
    <name type="common">White spruce</name>
    <name type="synonym">Pinus glauca</name>
    <dbReference type="NCBI Taxonomy" id="3330"/>
    <lineage>
        <taxon>Eukaryota</taxon>
        <taxon>Viridiplantae</taxon>
        <taxon>Streptophyta</taxon>
        <taxon>Embryophyta</taxon>
        <taxon>Tracheophyta</taxon>
        <taxon>Spermatophyta</taxon>
        <taxon>Pinopsida</taxon>
        <taxon>Pinidae</taxon>
        <taxon>Conifers I</taxon>
        <taxon>Pinales</taxon>
        <taxon>Pinaceae</taxon>
        <taxon>Picea</taxon>
    </lineage>
</organism>
<protein>
    <submittedName>
        <fullName evidence="1">Uncharacterized protein</fullName>
    </submittedName>
</protein>
<gene>
    <name evidence="1" type="ORF">ABT39_MTgene3723</name>
</gene>
<sequence>MYSRKQGRKLYPRIPGHNESYPISLKWIRSTLSDQLKTTFDPVEDGSDLSDPAD</sequence>
<comment type="caution">
    <text evidence="1">The sequence shown here is derived from an EMBL/GenBank/DDBJ whole genome shotgun (WGS) entry which is preliminary data.</text>
</comment>